<feature type="compositionally biased region" description="Basic and acidic residues" evidence="1">
    <location>
        <begin position="126"/>
        <end position="143"/>
    </location>
</feature>
<organism evidence="2 3">
    <name type="scientific">Gossypium lobatum</name>
    <dbReference type="NCBI Taxonomy" id="34289"/>
    <lineage>
        <taxon>Eukaryota</taxon>
        <taxon>Viridiplantae</taxon>
        <taxon>Streptophyta</taxon>
        <taxon>Embryophyta</taxon>
        <taxon>Tracheophyta</taxon>
        <taxon>Spermatophyta</taxon>
        <taxon>Magnoliopsida</taxon>
        <taxon>eudicotyledons</taxon>
        <taxon>Gunneridae</taxon>
        <taxon>Pentapetalae</taxon>
        <taxon>rosids</taxon>
        <taxon>malvids</taxon>
        <taxon>Malvales</taxon>
        <taxon>Malvaceae</taxon>
        <taxon>Malvoideae</taxon>
        <taxon>Gossypium</taxon>
    </lineage>
</organism>
<dbReference type="InterPro" id="IPR052929">
    <property type="entry name" value="RNase_H-like_EbsB-rel"/>
</dbReference>
<feature type="non-terminal residue" evidence="2">
    <location>
        <position position="175"/>
    </location>
</feature>
<reference evidence="2 3" key="1">
    <citation type="journal article" date="2019" name="Genome Biol. Evol.">
        <title>Insights into the evolution of the New World diploid cottons (Gossypium, subgenus Houzingenia) based on genome sequencing.</title>
        <authorList>
            <person name="Grover C.E."/>
            <person name="Arick M.A. 2nd"/>
            <person name="Thrash A."/>
            <person name="Conover J.L."/>
            <person name="Sanders W.S."/>
            <person name="Peterson D.G."/>
            <person name="Frelichowski J.E."/>
            <person name="Scheffler J.A."/>
            <person name="Scheffler B.E."/>
            <person name="Wendel J.F."/>
        </authorList>
    </citation>
    <scope>NUCLEOTIDE SEQUENCE [LARGE SCALE GENOMIC DNA]</scope>
    <source>
        <strain evidence="2">157</strain>
        <tissue evidence="2">Leaf</tissue>
    </source>
</reference>
<evidence type="ECO:0000313" key="2">
    <source>
        <dbReference type="EMBL" id="MBA0575540.1"/>
    </source>
</evidence>
<feature type="region of interest" description="Disordered" evidence="1">
    <location>
        <begin position="124"/>
        <end position="143"/>
    </location>
</feature>
<protein>
    <recommendedName>
        <fullName evidence="4">RNase H type-1 domain-containing protein</fullName>
    </recommendedName>
</protein>
<evidence type="ECO:0000256" key="1">
    <source>
        <dbReference type="SAM" id="MobiDB-lite"/>
    </source>
</evidence>
<keyword evidence="3" id="KW-1185">Reference proteome</keyword>
<sequence>AIWGEKNKRVHEKANRSRKEIENFIKRYISELNGIEEKVLKILTGVRKWKHPPGQLVKINFDAAYDGNLCQSAVGIVARDSEGNVLLSFTEIHHQVASTFAAEAIAYRTITQIELEQPSTYISNGDIKEEGRDLPDRKSPGASIEIRKRPIEEMADDLTRRERIIFLIGKNGCVI</sequence>
<feature type="non-terminal residue" evidence="2">
    <location>
        <position position="1"/>
    </location>
</feature>
<evidence type="ECO:0000313" key="3">
    <source>
        <dbReference type="Proteomes" id="UP000593572"/>
    </source>
</evidence>
<gene>
    <name evidence="2" type="ORF">Golob_027744</name>
</gene>
<dbReference type="AlphaFoldDB" id="A0A7J8NFA1"/>
<dbReference type="PANTHER" id="PTHR47074:SF61">
    <property type="entry name" value="RNASE H TYPE-1 DOMAIN-CONTAINING PROTEIN"/>
    <property type="match status" value="1"/>
</dbReference>
<proteinExistence type="predicted"/>
<dbReference type="EMBL" id="JABEZX010209586">
    <property type="protein sequence ID" value="MBA0575540.1"/>
    <property type="molecule type" value="Genomic_DNA"/>
</dbReference>
<dbReference type="PANTHER" id="PTHR47074">
    <property type="entry name" value="BNAC02G40300D PROTEIN"/>
    <property type="match status" value="1"/>
</dbReference>
<comment type="caution">
    <text evidence="2">The sequence shown here is derived from an EMBL/GenBank/DDBJ whole genome shotgun (WGS) entry which is preliminary data.</text>
</comment>
<evidence type="ECO:0008006" key="4">
    <source>
        <dbReference type="Google" id="ProtNLM"/>
    </source>
</evidence>
<dbReference type="Proteomes" id="UP000593572">
    <property type="component" value="Unassembled WGS sequence"/>
</dbReference>
<accession>A0A7J8NFA1</accession>
<name>A0A7J8NFA1_9ROSI</name>